<dbReference type="PANTHER" id="PTHR19879">
    <property type="entry name" value="TRANSCRIPTION INITIATION FACTOR TFIID"/>
    <property type="match status" value="1"/>
</dbReference>
<sequence>MFSKLPAGSIAVLLKVEQQNDRRLLEDLHTISLVLDTAIYPDHPRYPPLGGFLLDNQWCTNPDLYIDKQEAHRKLLISCIRLMSTSLKGNICELNGPGTPLQSIPSGRIRSHIPPELQYACLYWGKHLQESGVKIYDDDFIHDFLKTHLLHWLEVLSLLDRVSDGIHILYVLQKHASSAKSLQDKEGHRSWVNAVAFRPDGKILASASLDTTICLWDTTTCQCLRVLIGHHASVNAIAFQPNGKTLASGSTDETIRLWDSVTGTCLKTLGGHDSWVISVAFGPDGKVLASGSVNATIYLWNLTTGTCLQTFKGHKSWIRVIAFRPDGKIMASGSGDKSIRLWDTVNRRCLHTLKGHASWVSAIRFNSDGKRLASGSDDRTIRLWDSLSGTCLRIIDGYGYNHVST</sequence>
<feature type="repeat" description="WD" evidence="3">
    <location>
        <begin position="269"/>
        <end position="310"/>
    </location>
</feature>
<name>A0ABR4I7N7_9EURO</name>
<evidence type="ECO:0000313" key="4">
    <source>
        <dbReference type="EMBL" id="KAL2822913.1"/>
    </source>
</evidence>
<feature type="repeat" description="WD" evidence="3">
    <location>
        <begin position="353"/>
        <end position="394"/>
    </location>
</feature>
<feature type="repeat" description="WD" evidence="3">
    <location>
        <begin position="185"/>
        <end position="226"/>
    </location>
</feature>
<dbReference type="InterPro" id="IPR036322">
    <property type="entry name" value="WD40_repeat_dom_sf"/>
</dbReference>
<keyword evidence="5" id="KW-1185">Reference proteome</keyword>
<feature type="repeat" description="WD" evidence="3">
    <location>
        <begin position="311"/>
        <end position="352"/>
    </location>
</feature>
<reference evidence="4 5" key="1">
    <citation type="submission" date="2024-07" db="EMBL/GenBank/DDBJ databases">
        <title>Section-level genome sequencing and comparative genomics of Aspergillus sections Usti and Cavernicolus.</title>
        <authorList>
            <consortium name="Lawrence Berkeley National Laboratory"/>
            <person name="Nybo J.L."/>
            <person name="Vesth T.C."/>
            <person name="Theobald S."/>
            <person name="Frisvad J.C."/>
            <person name="Larsen T.O."/>
            <person name="Kjaerboelling I."/>
            <person name="Rothschild-Mancinelli K."/>
            <person name="Lyhne E.K."/>
            <person name="Kogle M.E."/>
            <person name="Barry K."/>
            <person name="Clum A."/>
            <person name="Na H."/>
            <person name="Ledsgaard L."/>
            <person name="Lin J."/>
            <person name="Lipzen A."/>
            <person name="Kuo A."/>
            <person name="Riley R."/>
            <person name="Mondo S."/>
            <person name="Labutti K."/>
            <person name="Haridas S."/>
            <person name="Pangalinan J."/>
            <person name="Salamov A.A."/>
            <person name="Simmons B.A."/>
            <person name="Magnuson J.K."/>
            <person name="Chen J."/>
            <person name="Drula E."/>
            <person name="Henrissat B."/>
            <person name="Wiebenga A."/>
            <person name="Lubbers R.J."/>
            <person name="Gomes A.C."/>
            <person name="Makela M.R."/>
            <person name="Stajich J."/>
            <person name="Grigoriev I.V."/>
            <person name="Mortensen U.H."/>
            <person name="De Vries R.P."/>
            <person name="Baker S.E."/>
            <person name="Andersen M.R."/>
        </authorList>
    </citation>
    <scope>NUCLEOTIDE SEQUENCE [LARGE SCALE GENOMIC DNA]</scope>
    <source>
        <strain evidence="4 5">CBS 588.65</strain>
    </source>
</reference>
<evidence type="ECO:0000256" key="1">
    <source>
        <dbReference type="ARBA" id="ARBA00022574"/>
    </source>
</evidence>
<dbReference type="InterPro" id="IPR020472">
    <property type="entry name" value="WD40_PAC1"/>
</dbReference>
<protein>
    <submittedName>
        <fullName evidence="4">WD40-repeat-containing domain protein</fullName>
    </submittedName>
</protein>
<organism evidence="4 5">
    <name type="scientific">Aspergillus granulosus</name>
    <dbReference type="NCBI Taxonomy" id="176169"/>
    <lineage>
        <taxon>Eukaryota</taxon>
        <taxon>Fungi</taxon>
        <taxon>Dikarya</taxon>
        <taxon>Ascomycota</taxon>
        <taxon>Pezizomycotina</taxon>
        <taxon>Eurotiomycetes</taxon>
        <taxon>Eurotiomycetidae</taxon>
        <taxon>Eurotiales</taxon>
        <taxon>Aspergillaceae</taxon>
        <taxon>Aspergillus</taxon>
        <taxon>Aspergillus subgen. Nidulantes</taxon>
    </lineage>
</organism>
<evidence type="ECO:0000313" key="5">
    <source>
        <dbReference type="Proteomes" id="UP001610334"/>
    </source>
</evidence>
<keyword evidence="2" id="KW-0677">Repeat</keyword>
<dbReference type="Proteomes" id="UP001610334">
    <property type="component" value="Unassembled WGS sequence"/>
</dbReference>
<dbReference type="SMART" id="SM00320">
    <property type="entry name" value="WD40"/>
    <property type="match status" value="5"/>
</dbReference>
<proteinExistence type="predicted"/>
<evidence type="ECO:0000256" key="2">
    <source>
        <dbReference type="ARBA" id="ARBA00022737"/>
    </source>
</evidence>
<dbReference type="PROSITE" id="PS50294">
    <property type="entry name" value="WD_REPEATS_REGION"/>
    <property type="match status" value="5"/>
</dbReference>
<accession>A0ABR4I7N7</accession>
<keyword evidence="1 3" id="KW-0853">WD repeat</keyword>
<dbReference type="CDD" id="cd00200">
    <property type="entry name" value="WD40"/>
    <property type="match status" value="1"/>
</dbReference>
<dbReference type="Gene3D" id="2.130.10.10">
    <property type="entry name" value="YVTN repeat-like/Quinoprotein amine dehydrogenase"/>
    <property type="match status" value="3"/>
</dbReference>
<comment type="caution">
    <text evidence="4">The sequence shown here is derived from an EMBL/GenBank/DDBJ whole genome shotgun (WGS) entry which is preliminary data.</text>
</comment>
<dbReference type="PROSITE" id="PS00678">
    <property type="entry name" value="WD_REPEATS_1"/>
    <property type="match status" value="2"/>
</dbReference>
<dbReference type="SUPFAM" id="SSF50978">
    <property type="entry name" value="WD40 repeat-like"/>
    <property type="match status" value="1"/>
</dbReference>
<dbReference type="EMBL" id="JBFXLT010000001">
    <property type="protein sequence ID" value="KAL2822913.1"/>
    <property type="molecule type" value="Genomic_DNA"/>
</dbReference>
<dbReference type="InterPro" id="IPR001680">
    <property type="entry name" value="WD40_rpt"/>
</dbReference>
<feature type="repeat" description="WD" evidence="3">
    <location>
        <begin position="227"/>
        <end position="268"/>
    </location>
</feature>
<gene>
    <name evidence="4" type="ORF">BJX63DRAFT_426745</name>
</gene>
<dbReference type="PROSITE" id="PS50082">
    <property type="entry name" value="WD_REPEATS_2"/>
    <property type="match status" value="5"/>
</dbReference>
<evidence type="ECO:0000256" key="3">
    <source>
        <dbReference type="PROSITE-ProRule" id="PRU00221"/>
    </source>
</evidence>
<dbReference type="PANTHER" id="PTHR19879:SF9">
    <property type="entry name" value="TRANSCRIPTION INITIATION FACTOR TFIID SUBUNIT 5"/>
    <property type="match status" value="1"/>
</dbReference>
<dbReference type="InterPro" id="IPR019775">
    <property type="entry name" value="WD40_repeat_CS"/>
</dbReference>
<dbReference type="Pfam" id="PF00400">
    <property type="entry name" value="WD40"/>
    <property type="match status" value="5"/>
</dbReference>
<dbReference type="InterPro" id="IPR015943">
    <property type="entry name" value="WD40/YVTN_repeat-like_dom_sf"/>
</dbReference>
<dbReference type="PRINTS" id="PR00320">
    <property type="entry name" value="GPROTEINBRPT"/>
</dbReference>